<proteinExistence type="predicted"/>
<name>A0ABV7EF96_9SPHN</name>
<dbReference type="CDD" id="cd04847">
    <property type="entry name" value="Peptidases_S8_Subtilisin_like_2"/>
    <property type="match status" value="1"/>
</dbReference>
<reference evidence="4" key="1">
    <citation type="journal article" date="2019" name="Int. J. Syst. Evol. Microbiol.">
        <title>The Global Catalogue of Microorganisms (GCM) 10K type strain sequencing project: providing services to taxonomists for standard genome sequencing and annotation.</title>
        <authorList>
            <consortium name="The Broad Institute Genomics Platform"/>
            <consortium name="The Broad Institute Genome Sequencing Center for Infectious Disease"/>
            <person name="Wu L."/>
            <person name="Ma J."/>
        </authorList>
    </citation>
    <scope>NUCLEOTIDE SEQUENCE [LARGE SCALE GENOMIC DNA]</scope>
    <source>
        <strain evidence="4">KCTC 52606</strain>
    </source>
</reference>
<accession>A0ABV7EF96</accession>
<gene>
    <name evidence="3" type="ORF">ACFODK_10805</name>
</gene>
<dbReference type="Gene3D" id="3.40.50.200">
    <property type="entry name" value="Peptidase S8/S53 domain"/>
    <property type="match status" value="1"/>
</dbReference>
<protein>
    <submittedName>
        <fullName evidence="3">S8 family serine peptidase</fullName>
    </submittedName>
</protein>
<dbReference type="InterPro" id="IPR000209">
    <property type="entry name" value="Peptidase_S8/S53_dom"/>
</dbReference>
<dbReference type="Proteomes" id="UP001595378">
    <property type="component" value="Unassembled WGS sequence"/>
</dbReference>
<evidence type="ECO:0000313" key="3">
    <source>
        <dbReference type="EMBL" id="MFC3101375.1"/>
    </source>
</evidence>
<sequence>MPSDPNKPLLRLMPDRPKQRPAGAQRFPRPPEPFPRDRQTGTFSPKFDRLAQALARDPGGLELRADATALAPERLLVFEVRGSVSNFAAAVQRVPGLELVDEEEIGGDDDKAPVAYLMVPDARALAELVSLWRRWNDGRLDRGETPWRGVFELLRDLRPWGPQDRVQAVDADFLAEEIEGRADDELVPLEIELIFRANDAQAEGQEQEVRAAVIARGGIIVSRARLPDIAYHALLIDLPVRAVREILDRSAGGIAGLDPVMHIRPQSLATSIEIEDAGEAGVPQPQPDLREPILALLDGVPVAAHPLLAQHVVVDDQFGLEPDAPVDQRVHGTAMASLIVHGDRNNPAPSLPRRIHVVPVLGAGDQFPPRRLVIDVIYLAVRAMREGPDATAPGVLIVNLSLGNARRPFHLSLSPWARLLDRLAYRFGILFLVSAGNVKDAIGIPAFATHMAFEDADGTARTDGTLAALGNVMADRRLFSPSEAINSVTVGASNDDWVNEADRRLARGNVDPFPELRIANPTSALGPGFAQAVKPDILMPGGREHLRLARTGDHIFVQPMRPARPAGLKVAAPRTGAIENAEGYTGGTSGATALASRTCHRIHDALEAAYPGFSALPHIQRAVLLKALLVHPARWPEQAADRIKTIIGPPGGHHTHIKDNIRRFLGFGYVDAEDAVACADDRATFWAVGELPPERIVTVRVPVPALMGGQARPHSLAATLAWFTPVAPGRKSYRSVRLKLLDPEDLTALSVTPRKLQPDANQTNRGTIFMRCWEGARAPAVGADMTIDLVIQRDPDPGAPIDEPVPFGLAVTLAMPGLVGIYEQVAQRLGIAPRQTI</sequence>
<organism evidence="3 4">
    <name type="scientific">Alteraurantiacibacter lauratis</name>
    <dbReference type="NCBI Taxonomy" id="2054627"/>
    <lineage>
        <taxon>Bacteria</taxon>
        <taxon>Pseudomonadati</taxon>
        <taxon>Pseudomonadota</taxon>
        <taxon>Alphaproteobacteria</taxon>
        <taxon>Sphingomonadales</taxon>
        <taxon>Erythrobacteraceae</taxon>
        <taxon>Alteraurantiacibacter</taxon>
    </lineage>
</organism>
<evidence type="ECO:0000313" key="4">
    <source>
        <dbReference type="Proteomes" id="UP001595378"/>
    </source>
</evidence>
<keyword evidence="4" id="KW-1185">Reference proteome</keyword>
<evidence type="ECO:0000259" key="2">
    <source>
        <dbReference type="Pfam" id="PF00082"/>
    </source>
</evidence>
<feature type="domain" description="Peptidase S8/S53" evidence="2">
    <location>
        <begin position="295"/>
        <end position="633"/>
    </location>
</feature>
<dbReference type="InterPro" id="IPR034074">
    <property type="entry name" value="Y4bN_pept_dom"/>
</dbReference>
<dbReference type="InterPro" id="IPR036852">
    <property type="entry name" value="Peptidase_S8/S53_dom_sf"/>
</dbReference>
<dbReference type="SUPFAM" id="SSF52743">
    <property type="entry name" value="Subtilisin-like"/>
    <property type="match status" value="1"/>
</dbReference>
<feature type="region of interest" description="Disordered" evidence="1">
    <location>
        <begin position="1"/>
        <end position="43"/>
    </location>
</feature>
<dbReference type="Pfam" id="PF00082">
    <property type="entry name" value="Peptidase_S8"/>
    <property type="match status" value="1"/>
</dbReference>
<comment type="caution">
    <text evidence="3">The sequence shown here is derived from an EMBL/GenBank/DDBJ whole genome shotgun (WGS) entry which is preliminary data.</text>
</comment>
<evidence type="ECO:0000256" key="1">
    <source>
        <dbReference type="SAM" id="MobiDB-lite"/>
    </source>
</evidence>
<dbReference type="EMBL" id="JBHRSU010000032">
    <property type="protein sequence ID" value="MFC3101375.1"/>
    <property type="molecule type" value="Genomic_DNA"/>
</dbReference>